<dbReference type="SUPFAM" id="SSF51735">
    <property type="entry name" value="NAD(P)-binding Rossmann-fold domains"/>
    <property type="match status" value="1"/>
</dbReference>
<dbReference type="PRINTS" id="PR00081">
    <property type="entry name" value="GDHRDH"/>
</dbReference>
<dbReference type="FunFam" id="3.40.50.720:FF:000047">
    <property type="entry name" value="NADP-dependent L-serine/L-allo-threonine dehydrogenase"/>
    <property type="match status" value="1"/>
</dbReference>
<dbReference type="STRING" id="927664.SAMN05421780_105196"/>
<dbReference type="PRINTS" id="PR00080">
    <property type="entry name" value="SDRFAMILY"/>
</dbReference>
<dbReference type="PANTHER" id="PTHR42901">
    <property type="entry name" value="ALCOHOL DEHYDROGENASE"/>
    <property type="match status" value="1"/>
</dbReference>
<dbReference type="Proteomes" id="UP000199514">
    <property type="component" value="Unassembled WGS sequence"/>
</dbReference>
<dbReference type="RefSeq" id="WP_091511890.1">
    <property type="nucleotide sequence ID" value="NZ_FOLE01000005.1"/>
</dbReference>
<proteinExistence type="inferred from homology"/>
<dbReference type="Pfam" id="PF00106">
    <property type="entry name" value="adh_short"/>
    <property type="match status" value="1"/>
</dbReference>
<dbReference type="EMBL" id="FOLE01000005">
    <property type="protein sequence ID" value="SFC43192.1"/>
    <property type="molecule type" value="Genomic_DNA"/>
</dbReference>
<dbReference type="PROSITE" id="PS00061">
    <property type="entry name" value="ADH_SHORT"/>
    <property type="match status" value="1"/>
</dbReference>
<sequence>MNQSQRIAVITGATSGIGLATAQAFAAQGINLILCGRRANRLQSIKQELSQQVQVQTLCFDVRDRAEVTKAFESLPEAWQNIDILINNAGNAHGLSPIQDGDLDDWDAMLDINVRGLLYVSKSIIPTMVNRQSGHIVNIGSIAGRAAYPNGNVYCASKSAVASLTEGMRQDLNPYGIKVTAIDPGMVETEFSLVRFKGDEARADAVYKGLTPLSAADVADAILYAVTRPAHVVVADMLLLPTAQASATIVKRQ</sequence>
<name>A0A1I1J5C2_9BACT</name>
<dbReference type="AlphaFoldDB" id="A0A1I1J5C2"/>
<comment type="similarity">
    <text evidence="1 3">Belongs to the short-chain dehydrogenases/reductases (SDR) family.</text>
</comment>
<dbReference type="OrthoDB" id="9775296at2"/>
<dbReference type="InterPro" id="IPR020904">
    <property type="entry name" value="Sc_DH/Rdtase_CS"/>
</dbReference>
<dbReference type="InterPro" id="IPR002347">
    <property type="entry name" value="SDR_fam"/>
</dbReference>
<dbReference type="InterPro" id="IPR036291">
    <property type="entry name" value="NAD(P)-bd_dom_sf"/>
</dbReference>
<accession>A0A1I1J5C2</accession>
<dbReference type="GO" id="GO:0016616">
    <property type="term" value="F:oxidoreductase activity, acting on the CH-OH group of donors, NAD or NADP as acceptor"/>
    <property type="evidence" value="ECO:0007669"/>
    <property type="project" value="UniProtKB-ARBA"/>
</dbReference>
<dbReference type="PANTHER" id="PTHR42901:SF1">
    <property type="entry name" value="ALCOHOL DEHYDROGENASE"/>
    <property type="match status" value="1"/>
</dbReference>
<reference evidence="4 5" key="1">
    <citation type="submission" date="2016-10" db="EMBL/GenBank/DDBJ databases">
        <authorList>
            <person name="de Groot N.N."/>
        </authorList>
    </citation>
    <scope>NUCLEOTIDE SEQUENCE [LARGE SCALE GENOMIC DNA]</scope>
    <source>
        <strain evidence="4 5">DSM 6793</strain>
    </source>
</reference>
<evidence type="ECO:0000313" key="5">
    <source>
        <dbReference type="Proteomes" id="UP000199514"/>
    </source>
</evidence>
<evidence type="ECO:0000313" key="4">
    <source>
        <dbReference type="EMBL" id="SFC43192.1"/>
    </source>
</evidence>
<evidence type="ECO:0000256" key="3">
    <source>
        <dbReference type="RuleBase" id="RU000363"/>
    </source>
</evidence>
<protein>
    <submittedName>
        <fullName evidence="4">NADP-dependent 3-hydroxy acid dehydrogenase YdfG</fullName>
    </submittedName>
</protein>
<keyword evidence="2" id="KW-0560">Oxidoreductase</keyword>
<dbReference type="Gene3D" id="3.40.50.720">
    <property type="entry name" value="NAD(P)-binding Rossmann-like Domain"/>
    <property type="match status" value="1"/>
</dbReference>
<organism evidence="4 5">
    <name type="scientific">Flexibacter flexilis DSM 6793</name>
    <dbReference type="NCBI Taxonomy" id="927664"/>
    <lineage>
        <taxon>Bacteria</taxon>
        <taxon>Pseudomonadati</taxon>
        <taxon>Bacteroidota</taxon>
        <taxon>Cytophagia</taxon>
        <taxon>Cytophagales</taxon>
        <taxon>Flexibacteraceae</taxon>
        <taxon>Flexibacter</taxon>
    </lineage>
</organism>
<keyword evidence="5" id="KW-1185">Reference proteome</keyword>
<gene>
    <name evidence="4" type="ORF">SAMN05421780_105196</name>
</gene>
<evidence type="ECO:0000256" key="1">
    <source>
        <dbReference type="ARBA" id="ARBA00006484"/>
    </source>
</evidence>
<evidence type="ECO:0000256" key="2">
    <source>
        <dbReference type="ARBA" id="ARBA00023002"/>
    </source>
</evidence>